<evidence type="ECO:0000313" key="2">
    <source>
        <dbReference type="Proteomes" id="UP000616769"/>
    </source>
</evidence>
<reference evidence="1 2" key="1">
    <citation type="journal article" date="2015" name="Parasit. Vectors">
        <title>Draft genome of the scabies mite.</title>
        <authorList>
            <person name="Rider S.D.Jr."/>
            <person name="Morgan M.S."/>
            <person name="Arlian L.G."/>
        </authorList>
    </citation>
    <scope>NUCLEOTIDE SEQUENCE [LARGE SCALE GENOMIC DNA]</scope>
    <source>
        <strain evidence="1">Arlian Lab</strain>
    </source>
</reference>
<comment type="caution">
    <text evidence="1">The sequence shown here is derived from an EMBL/GenBank/DDBJ whole genome shotgun (WGS) entry which is preliminary data.</text>
</comment>
<dbReference type="SUPFAM" id="SSF56801">
    <property type="entry name" value="Acetyl-CoA synthetase-like"/>
    <property type="match status" value="1"/>
</dbReference>
<dbReference type="Proteomes" id="UP000616769">
    <property type="component" value="Unassembled WGS sequence"/>
</dbReference>
<dbReference type="AlphaFoldDB" id="A0A132A5X3"/>
<evidence type="ECO:0000313" key="1">
    <source>
        <dbReference type="EMBL" id="KPM06361.1"/>
    </source>
</evidence>
<accession>A0A132A5X3</accession>
<sequence length="207" mass="23870">MSFDSKTKSTLETPLPGTRIKVIDGNRNILEADRLGLICIERDFSMFAQGYLDIRNSTALMKLNFEIDNRSNKTRCWLITSEIGYYTEKGSLCFYGQFRSPLRDINCLIDRFQIETCLLDYPLITEGFAMATGSGKYAALVSLKLKECFLSPELIQQITNHIKEHNRGILNILVFVKRSLPKSNTGQFIDYFVIKEIQNMINIRRKF</sequence>
<dbReference type="Gene3D" id="2.30.38.10">
    <property type="entry name" value="Luciferase, Domain 3"/>
    <property type="match status" value="1"/>
</dbReference>
<dbReference type="EMBL" id="JXLN01010819">
    <property type="protein sequence ID" value="KPM06361.1"/>
    <property type="molecule type" value="Genomic_DNA"/>
</dbReference>
<name>A0A132A5X3_SARSC</name>
<gene>
    <name evidence="1" type="ORF">QR98_0048360</name>
</gene>
<protein>
    <submittedName>
        <fullName evidence="1">Uncharacterized protein</fullName>
    </submittedName>
</protein>
<dbReference type="OrthoDB" id="6509636at2759"/>
<dbReference type="VEuPathDB" id="VectorBase:SSCA001774"/>
<proteinExistence type="predicted"/>
<organism evidence="1 2">
    <name type="scientific">Sarcoptes scabiei</name>
    <name type="common">Itch mite</name>
    <name type="synonym">Acarus scabiei</name>
    <dbReference type="NCBI Taxonomy" id="52283"/>
    <lineage>
        <taxon>Eukaryota</taxon>
        <taxon>Metazoa</taxon>
        <taxon>Ecdysozoa</taxon>
        <taxon>Arthropoda</taxon>
        <taxon>Chelicerata</taxon>
        <taxon>Arachnida</taxon>
        <taxon>Acari</taxon>
        <taxon>Acariformes</taxon>
        <taxon>Sarcoptiformes</taxon>
        <taxon>Astigmata</taxon>
        <taxon>Psoroptidia</taxon>
        <taxon>Sarcoptoidea</taxon>
        <taxon>Sarcoptidae</taxon>
        <taxon>Sarcoptinae</taxon>
        <taxon>Sarcoptes</taxon>
    </lineage>
</organism>